<keyword evidence="7 8" id="KW-0238">DNA-binding</keyword>
<organism evidence="11 12">
    <name type="scientific">Cryobacterium arcticum</name>
    <dbReference type="NCBI Taxonomy" id="670052"/>
    <lineage>
        <taxon>Bacteria</taxon>
        <taxon>Bacillati</taxon>
        <taxon>Actinomycetota</taxon>
        <taxon>Actinomycetes</taxon>
        <taxon>Micrococcales</taxon>
        <taxon>Microbacteriaceae</taxon>
        <taxon>Cryobacterium</taxon>
    </lineage>
</organism>
<dbReference type="PANTHER" id="PTHR30580">
    <property type="entry name" value="PRIMOSOMAL PROTEIN N"/>
    <property type="match status" value="1"/>
</dbReference>
<dbReference type="GO" id="GO:0006310">
    <property type="term" value="P:DNA recombination"/>
    <property type="evidence" value="ECO:0007669"/>
    <property type="project" value="InterPro"/>
</dbReference>
<feature type="binding site" evidence="8">
    <location>
        <position position="503"/>
    </location>
    <ligand>
        <name>Zn(2+)</name>
        <dbReference type="ChEBI" id="CHEBI:29105"/>
        <label>1</label>
    </ligand>
</feature>
<evidence type="ECO:0000256" key="2">
    <source>
        <dbReference type="ARBA" id="ARBA00022705"/>
    </source>
</evidence>
<evidence type="ECO:0000256" key="9">
    <source>
        <dbReference type="SAM" id="MobiDB-lite"/>
    </source>
</evidence>
<dbReference type="Pfam" id="PF17764">
    <property type="entry name" value="PriA_3primeBD"/>
    <property type="match status" value="1"/>
</dbReference>
<dbReference type="RefSeq" id="WP_110127370.1">
    <property type="nucleotide sequence ID" value="NZ_QHLY01000012.1"/>
</dbReference>
<feature type="domain" description="Primosomal protein N' 3' DNA-binding" evidence="10">
    <location>
        <begin position="9"/>
        <end position="132"/>
    </location>
</feature>
<evidence type="ECO:0000256" key="7">
    <source>
        <dbReference type="ARBA" id="ARBA00023125"/>
    </source>
</evidence>
<feature type="region of interest" description="Disordered" evidence="9">
    <location>
        <begin position="197"/>
        <end position="222"/>
    </location>
</feature>
<comment type="caution">
    <text evidence="8">As this protein does not have any detectable helicase domains, it probably does not have helicase activity.</text>
</comment>
<evidence type="ECO:0000256" key="8">
    <source>
        <dbReference type="HAMAP-Rule" id="MF_00983"/>
    </source>
</evidence>
<dbReference type="GO" id="GO:0043138">
    <property type="term" value="F:3'-5' DNA helicase activity"/>
    <property type="evidence" value="ECO:0007669"/>
    <property type="project" value="TreeGrafter"/>
</dbReference>
<comment type="caution">
    <text evidence="11">The sequence shown here is derived from an EMBL/GenBank/DDBJ whole genome shotgun (WGS) entry which is preliminary data.</text>
</comment>
<dbReference type="GO" id="GO:0006270">
    <property type="term" value="P:DNA replication initiation"/>
    <property type="evidence" value="ECO:0007669"/>
    <property type="project" value="TreeGrafter"/>
</dbReference>
<evidence type="ECO:0000256" key="1">
    <source>
        <dbReference type="ARBA" id="ARBA00022515"/>
    </source>
</evidence>
<protein>
    <recommendedName>
        <fullName evidence="8">Probable replication restart protein PriA</fullName>
    </recommendedName>
    <alternativeName>
        <fullName evidence="8">Putative ATP-dependent DNA helicase PriA</fullName>
    </alternativeName>
</protein>
<dbReference type="InterPro" id="IPR027417">
    <property type="entry name" value="P-loop_NTPase"/>
</dbReference>
<dbReference type="InterPro" id="IPR041222">
    <property type="entry name" value="PriA_3primeBD"/>
</dbReference>
<evidence type="ECO:0000313" key="11">
    <source>
        <dbReference type="EMBL" id="PXA67693.1"/>
    </source>
</evidence>
<feature type="binding site" evidence="8">
    <location>
        <position position="464"/>
    </location>
    <ligand>
        <name>Zn(2+)</name>
        <dbReference type="ChEBI" id="CHEBI:29105"/>
        <label>1</label>
    </ligand>
</feature>
<feature type="binding site" evidence="8">
    <location>
        <position position="473"/>
    </location>
    <ligand>
        <name>Zn(2+)</name>
        <dbReference type="ChEBI" id="CHEBI:29105"/>
        <label>2</label>
    </ligand>
</feature>
<dbReference type="Proteomes" id="UP000246722">
    <property type="component" value="Unassembled WGS sequence"/>
</dbReference>
<dbReference type="AlphaFoldDB" id="A0A317ZRL5"/>
<feature type="region of interest" description="Disordered" evidence="9">
    <location>
        <begin position="673"/>
        <end position="695"/>
    </location>
</feature>
<evidence type="ECO:0000256" key="6">
    <source>
        <dbReference type="ARBA" id="ARBA00022840"/>
    </source>
</evidence>
<feature type="binding site" evidence="8">
    <location>
        <position position="470"/>
    </location>
    <ligand>
        <name>Zn(2+)</name>
        <dbReference type="ChEBI" id="CHEBI:29105"/>
        <label>2</label>
    </ligand>
</feature>
<evidence type="ECO:0000256" key="4">
    <source>
        <dbReference type="ARBA" id="ARBA00022741"/>
    </source>
</evidence>
<dbReference type="EMBL" id="QHLY01000012">
    <property type="protein sequence ID" value="PXA67693.1"/>
    <property type="molecule type" value="Genomic_DNA"/>
</dbReference>
<keyword evidence="3 8" id="KW-0479">Metal-binding</keyword>
<gene>
    <name evidence="8" type="primary">priA</name>
    <name evidence="11" type="ORF">CTB96_13395</name>
</gene>
<dbReference type="GO" id="GO:0006269">
    <property type="term" value="P:DNA replication, synthesis of primer"/>
    <property type="evidence" value="ECO:0007669"/>
    <property type="project" value="UniProtKB-KW"/>
</dbReference>
<keyword evidence="4 8" id="KW-0547">Nucleotide-binding</keyword>
<comment type="function">
    <text evidence="8">Initiates the restart of stalled replication forks, which reloads the replicative helicase on sites other than the origin of replication. Recognizes and binds to abandoned replication forks and remodels them to uncover a helicase loading site. Promotes assembly of the primosome at these replication forks.</text>
</comment>
<dbReference type="InterPro" id="IPR042115">
    <property type="entry name" value="PriA_3primeBD_sf"/>
</dbReference>
<reference evidence="11 12" key="1">
    <citation type="submission" date="2018-05" db="EMBL/GenBank/DDBJ databases">
        <title>Genetic diversity of glacier-inhabiting Cryobacterium bacteria in China and description of Cryobacterium mengkeensis sp. nov. and Arthrobacter glacialis sp. nov.</title>
        <authorList>
            <person name="Liu Q."/>
            <person name="Xin Y.-H."/>
        </authorList>
    </citation>
    <scope>NUCLEOTIDE SEQUENCE [LARGE SCALE GENOMIC DNA]</scope>
    <source>
        <strain evidence="11 12">SK-1</strain>
    </source>
</reference>
<dbReference type="GO" id="GO:0008270">
    <property type="term" value="F:zinc ion binding"/>
    <property type="evidence" value="ECO:0007669"/>
    <property type="project" value="UniProtKB-UniRule"/>
</dbReference>
<feature type="binding site" evidence="8">
    <location>
        <position position="488"/>
    </location>
    <ligand>
        <name>Zn(2+)</name>
        <dbReference type="ChEBI" id="CHEBI:29105"/>
        <label>2</label>
    </ligand>
</feature>
<feature type="binding site" evidence="8">
    <location>
        <position position="491"/>
    </location>
    <ligand>
        <name>Zn(2+)</name>
        <dbReference type="ChEBI" id="CHEBI:29105"/>
        <label>2</label>
    </ligand>
</feature>
<comment type="similarity">
    <text evidence="8">Belongs to the helicase family. PriA subfamily.</text>
</comment>
<dbReference type="GO" id="GO:0005524">
    <property type="term" value="F:ATP binding"/>
    <property type="evidence" value="ECO:0007669"/>
    <property type="project" value="UniProtKB-UniRule"/>
</dbReference>
<accession>A0A317ZRL5</accession>
<keyword evidence="1 8" id="KW-0639">Primosome</keyword>
<feature type="binding site" evidence="8">
    <location>
        <position position="461"/>
    </location>
    <ligand>
        <name>Zn(2+)</name>
        <dbReference type="ChEBI" id="CHEBI:29105"/>
        <label>1</label>
    </ligand>
</feature>
<keyword evidence="2 8" id="KW-0235">DNA replication</keyword>
<keyword evidence="5 8" id="KW-0862">Zinc</keyword>
<name>A0A317ZRL5_9MICO</name>
<dbReference type="GO" id="GO:0003677">
    <property type="term" value="F:DNA binding"/>
    <property type="evidence" value="ECO:0007669"/>
    <property type="project" value="UniProtKB-UniRule"/>
</dbReference>
<dbReference type="InterPro" id="IPR005259">
    <property type="entry name" value="PriA"/>
</dbReference>
<sequence length="754" mass="78573">MTRTGLIARVLIDSPLPQLDHLFDYAIPDELAHLAQPGVRVRVPLRSANRVADGYLIDMIDPQQAAAGASAGGDAATLDGVGADTGFSGKLSPVDSIVSAVPVLTGPVWQLARRLADRAAGNASDIVRLAVPPRAVRVEKAWLAKAVAEPAALAPDAAALAEPGFAEYPPESLGTIVAERLRVAIAAVPSLVRLPAPGGDPVSEPPAGPAAATNTATSTATSTHPGLIEAAPQAAAAVVTPRRTAPDLGTTVGTWAITMAELAVSALRLGKSSILLTPDFRDQDQLQAALAMLAPAADVVRVDARQSNPDRYRGFLSLLEGRPRIIVGNRSAVYAPAHDLGLIALWDDGDPLYGEQLSPYVHARDAALIRREAADCALVFLGHSRSVETERLVEIGWLRAVHPTKDIHPRVIPTTFQSEPDAQARAARIPSAAWLAAKEAVRTGPVLVQVASPGYAPMLACRSCGQSARCTRCQGPLAQAFANATPACRWCGHLAAGWHCSHCEATQLRVVTVGTGRTAEELGRAFPGSRVIVADGEHTVQSIGPEPALVIATRGAEPIPRNGYSAILLLDGERMLARESLRVGEDCLRWWANAAALAAPGASVMLAGVGGALAHALNTWQPGPYAAAELADRRQLRFPPAVRVASVTGSSAEVETALESLAELAGLDVLGPVAHDPGGSTSAGPKPPAAPSAGPAGPTLVRAIVRFGYPLGDEVARTLKAAIVRNAATRRKPKGAAFRPAPTLRVRFDDPELL</sequence>
<keyword evidence="6 8" id="KW-0067">ATP-binding</keyword>
<evidence type="ECO:0000259" key="10">
    <source>
        <dbReference type="Pfam" id="PF17764"/>
    </source>
</evidence>
<dbReference type="OrthoDB" id="3177118at2"/>
<dbReference type="HAMAP" id="MF_00983">
    <property type="entry name" value="PriA"/>
    <property type="match status" value="1"/>
</dbReference>
<feature type="binding site" evidence="8">
    <location>
        <position position="500"/>
    </location>
    <ligand>
        <name>Zn(2+)</name>
        <dbReference type="ChEBI" id="CHEBI:29105"/>
        <label>1</label>
    </ligand>
</feature>
<dbReference type="GO" id="GO:1990077">
    <property type="term" value="C:primosome complex"/>
    <property type="evidence" value="ECO:0007669"/>
    <property type="project" value="UniProtKB-UniRule"/>
</dbReference>
<dbReference type="Gene3D" id="3.40.1440.60">
    <property type="entry name" value="PriA, 3(prime) DNA-binding domain"/>
    <property type="match status" value="1"/>
</dbReference>
<evidence type="ECO:0000313" key="12">
    <source>
        <dbReference type="Proteomes" id="UP000246722"/>
    </source>
</evidence>
<feature type="compositionally biased region" description="Low complexity" evidence="9">
    <location>
        <begin position="209"/>
        <end position="222"/>
    </location>
</feature>
<dbReference type="GO" id="GO:0006302">
    <property type="term" value="P:double-strand break repair"/>
    <property type="evidence" value="ECO:0007669"/>
    <property type="project" value="InterPro"/>
</dbReference>
<dbReference type="Gene3D" id="3.40.50.300">
    <property type="entry name" value="P-loop containing nucleotide triphosphate hydrolases"/>
    <property type="match status" value="1"/>
</dbReference>
<comment type="cofactor">
    <cofactor evidence="8">
        <name>Zn(2+)</name>
        <dbReference type="ChEBI" id="CHEBI:29105"/>
    </cofactor>
    <text evidence="8">Binds 2 zinc ions per subunit.</text>
</comment>
<proteinExistence type="inferred from homology"/>
<evidence type="ECO:0000256" key="5">
    <source>
        <dbReference type="ARBA" id="ARBA00022833"/>
    </source>
</evidence>
<evidence type="ECO:0000256" key="3">
    <source>
        <dbReference type="ARBA" id="ARBA00022723"/>
    </source>
</evidence>
<dbReference type="PANTHER" id="PTHR30580:SF0">
    <property type="entry name" value="PRIMOSOMAL PROTEIN N"/>
    <property type="match status" value="1"/>
</dbReference>
<comment type="subunit">
    <text evidence="8">Component of the replication restart primosome.</text>
</comment>
<keyword evidence="12" id="KW-1185">Reference proteome</keyword>